<accession>A0A6S7G5M9</accession>
<dbReference type="Pfam" id="PF00078">
    <property type="entry name" value="RVT_1"/>
    <property type="match status" value="1"/>
</dbReference>
<reference evidence="1" key="1">
    <citation type="submission" date="2020-04" db="EMBL/GenBank/DDBJ databases">
        <authorList>
            <person name="Alioto T."/>
            <person name="Alioto T."/>
            <person name="Gomez Garrido J."/>
        </authorList>
    </citation>
    <scope>NUCLEOTIDE SEQUENCE</scope>
    <source>
        <strain evidence="1">A484AB</strain>
    </source>
</reference>
<dbReference type="Proteomes" id="UP001152795">
    <property type="component" value="Unassembled WGS sequence"/>
</dbReference>
<gene>
    <name evidence="1" type="ORF">PACLA_8A035257</name>
</gene>
<organism evidence="1 2">
    <name type="scientific">Paramuricea clavata</name>
    <name type="common">Red gorgonian</name>
    <name type="synonym">Violescent sea-whip</name>
    <dbReference type="NCBI Taxonomy" id="317549"/>
    <lineage>
        <taxon>Eukaryota</taxon>
        <taxon>Metazoa</taxon>
        <taxon>Cnidaria</taxon>
        <taxon>Anthozoa</taxon>
        <taxon>Octocorallia</taxon>
        <taxon>Malacalcyonacea</taxon>
        <taxon>Plexauridae</taxon>
        <taxon>Paramuricea</taxon>
    </lineage>
</organism>
<sequence>MIYLDFLKAFDSVSHPKLLLKLQQQGISALLLNWFSDYLSNRRQQVVVNAVASSYLHATSGVPQGSLLGPLLFLIYANDLTEAANHSIVPMFADDSKCYKKIEKPQLAIDTGIPLAPEKIEGPTTCLTFSGWSVFYVESNGYKGLGPSSACLSL</sequence>
<dbReference type="EMBL" id="CACRXK020000707">
    <property type="protein sequence ID" value="CAB3984202.1"/>
    <property type="molecule type" value="Genomic_DNA"/>
</dbReference>
<comment type="caution">
    <text evidence="1">The sequence shown here is derived from an EMBL/GenBank/DDBJ whole genome shotgun (WGS) entry which is preliminary data.</text>
</comment>
<evidence type="ECO:0000313" key="1">
    <source>
        <dbReference type="EMBL" id="CAB3984202.1"/>
    </source>
</evidence>
<name>A0A6S7G5M9_PARCT</name>
<dbReference type="AlphaFoldDB" id="A0A6S7G5M9"/>
<proteinExistence type="predicted"/>
<evidence type="ECO:0000313" key="2">
    <source>
        <dbReference type="Proteomes" id="UP001152795"/>
    </source>
</evidence>
<dbReference type="InterPro" id="IPR000477">
    <property type="entry name" value="RT_dom"/>
</dbReference>
<keyword evidence="2" id="KW-1185">Reference proteome</keyword>
<protein>
    <submittedName>
        <fullName evidence="1">Uncharacterized protein</fullName>
    </submittedName>
</protein>
<dbReference type="OrthoDB" id="5954387at2759"/>
<dbReference type="PANTHER" id="PTHR33332">
    <property type="entry name" value="REVERSE TRANSCRIPTASE DOMAIN-CONTAINING PROTEIN"/>
    <property type="match status" value="1"/>
</dbReference>
<dbReference type="PROSITE" id="PS50878">
    <property type="entry name" value="RT_POL"/>
    <property type="match status" value="1"/>
</dbReference>